<keyword evidence="1" id="KW-0812">Transmembrane</keyword>
<dbReference type="SMART" id="SM00257">
    <property type="entry name" value="LysM"/>
    <property type="match status" value="2"/>
</dbReference>
<dbReference type="PANTHER" id="PTHR34700:SF4">
    <property type="entry name" value="PHAGE-LIKE ELEMENT PBSX PROTEIN XKDP"/>
    <property type="match status" value="1"/>
</dbReference>
<dbReference type="AlphaFoldDB" id="A0A0G0JZZ0"/>
<dbReference type="STRING" id="1618490.US90_C0021G0008"/>
<reference evidence="3 4" key="1">
    <citation type="journal article" date="2015" name="Nature">
        <title>rRNA introns, odd ribosomes, and small enigmatic genomes across a large radiation of phyla.</title>
        <authorList>
            <person name="Brown C.T."/>
            <person name="Hug L.A."/>
            <person name="Thomas B.C."/>
            <person name="Sharon I."/>
            <person name="Castelle C.J."/>
            <person name="Singh A."/>
            <person name="Wilkins M.J."/>
            <person name="Williams K.H."/>
            <person name="Banfield J.F."/>
        </authorList>
    </citation>
    <scope>NUCLEOTIDE SEQUENCE [LARGE SCALE GENOMIC DNA]</scope>
</reference>
<dbReference type="Proteomes" id="UP000034406">
    <property type="component" value="Unassembled WGS sequence"/>
</dbReference>
<keyword evidence="1" id="KW-1133">Transmembrane helix</keyword>
<dbReference type="InterPro" id="IPR036779">
    <property type="entry name" value="LysM_dom_sf"/>
</dbReference>
<organism evidence="3 4">
    <name type="scientific">Candidatus Shapirobacteria bacterium GW2011_GWE2_38_30</name>
    <dbReference type="NCBI Taxonomy" id="1618490"/>
    <lineage>
        <taxon>Bacteria</taxon>
        <taxon>Candidatus Shapironibacteriota</taxon>
    </lineage>
</organism>
<feature type="domain" description="LysM" evidence="2">
    <location>
        <begin position="71"/>
        <end position="118"/>
    </location>
</feature>
<dbReference type="PROSITE" id="PS51782">
    <property type="entry name" value="LYSM"/>
    <property type="match status" value="2"/>
</dbReference>
<evidence type="ECO:0000256" key="1">
    <source>
        <dbReference type="SAM" id="Phobius"/>
    </source>
</evidence>
<gene>
    <name evidence="3" type="ORF">US90_C0021G0008</name>
</gene>
<evidence type="ECO:0000313" key="3">
    <source>
        <dbReference type="EMBL" id="KKQ68765.1"/>
    </source>
</evidence>
<comment type="caution">
    <text evidence="3">The sequence shown here is derived from an EMBL/GenBank/DDBJ whole genome shotgun (WGS) entry which is preliminary data.</text>
</comment>
<protein>
    <recommendedName>
        <fullName evidence="2">LysM domain-containing protein</fullName>
    </recommendedName>
</protein>
<feature type="domain" description="LysM" evidence="2">
    <location>
        <begin position="143"/>
        <end position="192"/>
    </location>
</feature>
<dbReference type="EMBL" id="LBUT01000021">
    <property type="protein sequence ID" value="KKQ68765.1"/>
    <property type="molecule type" value="Genomic_DNA"/>
</dbReference>
<proteinExistence type="predicted"/>
<dbReference type="CDD" id="cd00118">
    <property type="entry name" value="LysM"/>
    <property type="match status" value="2"/>
</dbReference>
<dbReference type="Pfam" id="PF01476">
    <property type="entry name" value="LysM"/>
    <property type="match status" value="2"/>
</dbReference>
<sequence>MLRKNIFFKSTEELVSMVLGFLIVVFMGVMLVNYIQKRNEGNIAVPGVSDELVLNEGDVLVKNNKVVTPETIYVVEKGDNLWKIAEKKYNSGYNWVDIAKANDLTDPGLLAVGQKLKLPALEKKVIATDEEIVGLEGKKVDTGEYIVNTGDSLSKIAMWAYGDKFAWTRIWEANKDKISNPNIIYKGMKLIIPQVITDEKTTSDVGKG</sequence>
<dbReference type="SUPFAM" id="SSF54106">
    <property type="entry name" value="LysM domain"/>
    <property type="match status" value="2"/>
</dbReference>
<dbReference type="InterPro" id="IPR018392">
    <property type="entry name" value="LysM"/>
</dbReference>
<dbReference type="Gene3D" id="3.10.350.10">
    <property type="entry name" value="LysM domain"/>
    <property type="match status" value="2"/>
</dbReference>
<name>A0A0G0JZZ0_9BACT</name>
<dbReference type="PANTHER" id="PTHR34700">
    <property type="entry name" value="POTASSIUM BINDING PROTEIN KBP"/>
    <property type="match status" value="1"/>
</dbReference>
<accession>A0A0G0JZZ0</accession>
<evidence type="ECO:0000259" key="2">
    <source>
        <dbReference type="PROSITE" id="PS51782"/>
    </source>
</evidence>
<feature type="transmembrane region" description="Helical" evidence="1">
    <location>
        <begin position="14"/>
        <end position="35"/>
    </location>
</feature>
<evidence type="ECO:0000313" key="4">
    <source>
        <dbReference type="Proteomes" id="UP000034406"/>
    </source>
</evidence>
<keyword evidence="1" id="KW-0472">Membrane</keyword>
<dbReference type="InterPro" id="IPR052196">
    <property type="entry name" value="Bact_Kbp"/>
</dbReference>